<dbReference type="PANTHER" id="PTHR35333">
    <property type="entry name" value="BETA-LACTAMASE"/>
    <property type="match status" value="1"/>
</dbReference>
<evidence type="ECO:0000259" key="1">
    <source>
        <dbReference type="Pfam" id="PF13354"/>
    </source>
</evidence>
<organism evidence="2 3">
    <name type="scientific">Clostridium simiarum</name>
    <dbReference type="NCBI Taxonomy" id="2841506"/>
    <lineage>
        <taxon>Bacteria</taxon>
        <taxon>Bacillati</taxon>
        <taxon>Bacillota</taxon>
        <taxon>Clostridia</taxon>
        <taxon>Eubacteriales</taxon>
        <taxon>Clostridiaceae</taxon>
        <taxon>Clostridium</taxon>
    </lineage>
</organism>
<dbReference type="Proteomes" id="UP000736583">
    <property type="component" value="Unassembled WGS sequence"/>
</dbReference>
<feature type="domain" description="Beta-lactamase class A catalytic" evidence="1">
    <location>
        <begin position="16"/>
        <end position="229"/>
    </location>
</feature>
<sequence>MKEIKKYLESRIGQHSFYFEDLEGGYVYGYNENVQMISAGCMKLPIAIAILKEAENGKFDLKDKVTVFREDKVSGTGIIHEFGEREYNLSELLIAMLIQSDNTAANKLIDMIGMPRINELFQEMSLKNTVINRKILEEKDVKNVVQNITSSYDLCLCWKHLYKHSYLNEEHSKMVIDILKRQQMKNKVAFYIPEDIKKGMANKTGDLSGVENDTALIQISKGNFAFTVMSQGIPNNVYGNITLAKCGKMMWDMLINSWN</sequence>
<dbReference type="InterPro" id="IPR012338">
    <property type="entry name" value="Beta-lactam/transpept-like"/>
</dbReference>
<comment type="caution">
    <text evidence="2">The sequence shown here is derived from an EMBL/GenBank/DDBJ whole genome shotgun (WGS) entry which is preliminary data.</text>
</comment>
<dbReference type="GO" id="GO:0016787">
    <property type="term" value="F:hydrolase activity"/>
    <property type="evidence" value="ECO:0007669"/>
    <property type="project" value="UniProtKB-KW"/>
</dbReference>
<dbReference type="Gene3D" id="3.40.710.10">
    <property type="entry name" value="DD-peptidase/beta-lactamase superfamily"/>
    <property type="match status" value="1"/>
</dbReference>
<dbReference type="Pfam" id="PF13354">
    <property type="entry name" value="Beta-lactamase2"/>
    <property type="match status" value="1"/>
</dbReference>
<keyword evidence="2" id="KW-0378">Hydrolase</keyword>
<keyword evidence="3" id="KW-1185">Reference proteome</keyword>
<accession>A0ABS6EXK1</accession>
<name>A0ABS6EXK1_9CLOT</name>
<dbReference type="InterPro" id="IPR000871">
    <property type="entry name" value="Beta-lactam_class-A"/>
</dbReference>
<evidence type="ECO:0000313" key="3">
    <source>
        <dbReference type="Proteomes" id="UP000736583"/>
    </source>
</evidence>
<protein>
    <submittedName>
        <fullName evidence="2">Class A beta-lactamase-related serine hydrolase</fullName>
    </submittedName>
</protein>
<dbReference type="PANTHER" id="PTHR35333:SF3">
    <property type="entry name" value="BETA-LACTAMASE-TYPE TRANSPEPTIDASE FOLD CONTAINING PROTEIN"/>
    <property type="match status" value="1"/>
</dbReference>
<reference evidence="2 3" key="1">
    <citation type="submission" date="2021-06" db="EMBL/GenBank/DDBJ databases">
        <authorList>
            <person name="Sun Q."/>
            <person name="Li D."/>
        </authorList>
    </citation>
    <scope>NUCLEOTIDE SEQUENCE [LARGE SCALE GENOMIC DNA]</scope>
    <source>
        <strain evidence="2 3">MSJ-4</strain>
    </source>
</reference>
<gene>
    <name evidence="2" type="ORF">KQI89_01605</name>
</gene>
<dbReference type="EMBL" id="JAHLQL010000001">
    <property type="protein sequence ID" value="MBU5590450.1"/>
    <property type="molecule type" value="Genomic_DNA"/>
</dbReference>
<dbReference type="SUPFAM" id="SSF56601">
    <property type="entry name" value="beta-lactamase/transpeptidase-like"/>
    <property type="match status" value="1"/>
</dbReference>
<dbReference type="InterPro" id="IPR045155">
    <property type="entry name" value="Beta-lactam_cat"/>
</dbReference>
<proteinExistence type="predicted"/>
<dbReference type="RefSeq" id="WP_032121424.1">
    <property type="nucleotide sequence ID" value="NZ_JAHLQL010000001.1"/>
</dbReference>
<evidence type="ECO:0000313" key="2">
    <source>
        <dbReference type="EMBL" id="MBU5590450.1"/>
    </source>
</evidence>